<accession>A0A061QWA3</accession>
<evidence type="ECO:0000256" key="1">
    <source>
        <dbReference type="SAM" id="MobiDB-lite"/>
    </source>
</evidence>
<name>A0A061QWA3_9CHLO</name>
<evidence type="ECO:0000313" key="2">
    <source>
        <dbReference type="EMBL" id="JAC63993.1"/>
    </source>
</evidence>
<reference evidence="2" key="1">
    <citation type="submission" date="2014-05" db="EMBL/GenBank/DDBJ databases">
        <title>The transcriptome of the halophilic microalga Tetraselmis sp. GSL018 isolated from the Great Salt Lake, Utah.</title>
        <authorList>
            <person name="Jinkerson R.E."/>
            <person name="D'Adamo S."/>
            <person name="Posewitz M.C."/>
        </authorList>
    </citation>
    <scope>NUCLEOTIDE SEQUENCE</scope>
    <source>
        <strain evidence="2">GSL018</strain>
    </source>
</reference>
<feature type="region of interest" description="Disordered" evidence="1">
    <location>
        <begin position="1"/>
        <end position="48"/>
    </location>
</feature>
<gene>
    <name evidence="2" type="ORF">TSPGSL018_19288</name>
</gene>
<feature type="non-terminal residue" evidence="2">
    <location>
        <position position="1"/>
    </location>
</feature>
<proteinExistence type="predicted"/>
<protein>
    <submittedName>
        <fullName evidence="2">Uncharacterized protein</fullName>
    </submittedName>
</protein>
<organism evidence="2">
    <name type="scientific">Tetraselmis sp. GSL018</name>
    <dbReference type="NCBI Taxonomy" id="582737"/>
    <lineage>
        <taxon>Eukaryota</taxon>
        <taxon>Viridiplantae</taxon>
        <taxon>Chlorophyta</taxon>
        <taxon>core chlorophytes</taxon>
        <taxon>Chlorodendrophyceae</taxon>
        <taxon>Chlorodendrales</taxon>
        <taxon>Chlorodendraceae</taxon>
        <taxon>Tetraselmis</taxon>
    </lineage>
</organism>
<feature type="region of interest" description="Disordered" evidence="1">
    <location>
        <begin position="61"/>
        <end position="92"/>
    </location>
</feature>
<feature type="non-terminal residue" evidence="2">
    <location>
        <position position="92"/>
    </location>
</feature>
<dbReference type="AlphaFoldDB" id="A0A061QWA3"/>
<dbReference type="EMBL" id="GBEZ01022865">
    <property type="protein sequence ID" value="JAC63993.1"/>
    <property type="molecule type" value="Transcribed_RNA"/>
</dbReference>
<sequence>TGVTVSYDPAGKGGEGEETACKRPSGGRETALSSSPARNPRQASGGSAALAALRLEGAAPWGAASEENAVPETGRVGERAQAGMRPGEEGGR</sequence>